<dbReference type="EMBL" id="JAECZA010000235">
    <property type="protein sequence ID" value="MBH8576646.1"/>
    <property type="molecule type" value="Genomic_DNA"/>
</dbReference>
<proteinExistence type="predicted"/>
<organism evidence="2 3">
    <name type="scientific">Dendronalium phyllosphericum CENA369</name>
    <dbReference type="NCBI Taxonomy" id="1725256"/>
    <lineage>
        <taxon>Bacteria</taxon>
        <taxon>Bacillati</taxon>
        <taxon>Cyanobacteriota</taxon>
        <taxon>Cyanophyceae</taxon>
        <taxon>Nostocales</taxon>
        <taxon>Nostocaceae</taxon>
        <taxon>Dendronalium</taxon>
        <taxon>Dendronalium phyllosphericum</taxon>
    </lineage>
</organism>
<evidence type="ECO:0000259" key="1">
    <source>
        <dbReference type="Pfam" id="PF13640"/>
    </source>
</evidence>
<dbReference type="Gene3D" id="2.60.120.620">
    <property type="entry name" value="q2cbj1_9rhob like domain"/>
    <property type="match status" value="1"/>
</dbReference>
<name>A0A8J7I623_9NOST</name>
<feature type="domain" description="Prolyl 4-hydroxylase alpha subunit Fe(2+) 2OG dioxygenase" evidence="1">
    <location>
        <begin position="128"/>
        <end position="202"/>
    </location>
</feature>
<comment type="caution">
    <text evidence="2">The sequence shown here is derived from an EMBL/GenBank/DDBJ whole genome shotgun (WGS) entry which is preliminary data.</text>
</comment>
<dbReference type="AlphaFoldDB" id="A0A8J7I623"/>
<evidence type="ECO:0000313" key="3">
    <source>
        <dbReference type="Proteomes" id="UP000662314"/>
    </source>
</evidence>
<evidence type="ECO:0000313" key="2">
    <source>
        <dbReference type="EMBL" id="MBH8576646.1"/>
    </source>
</evidence>
<keyword evidence="3" id="KW-1185">Reference proteome</keyword>
<gene>
    <name evidence="2" type="ORF">I8752_27385</name>
</gene>
<dbReference type="InterPro" id="IPR044862">
    <property type="entry name" value="Pro_4_hyd_alph_FE2OG_OXY"/>
</dbReference>
<dbReference type="Pfam" id="PF13640">
    <property type="entry name" value="2OG-FeII_Oxy_3"/>
    <property type="match status" value="1"/>
</dbReference>
<protein>
    <submittedName>
        <fullName evidence="2">2OG-Fe(II) oxygenase</fullName>
    </submittedName>
</protein>
<sequence length="221" mass="25773">MLNLDAISNGIIQKYPYQWIFFDNLIPKTQLIELRNTFPPIEVFPIREQPHHRPAILVYDEFQEFVGDRRTKNFYPNTGLSSVWQVLVEELHSNVYRESIAKLTGLNLEEQFISIFLSRLDPIVNGSHSDSEGIILSHLLYFGREDWKTEWGGCLQILLNEKLESIFQEILPRNGTSVIIVRSENSWHNVSPVSSQEASQDRLNVLVRFYDRTTLLERARV</sequence>
<accession>A0A8J7I623</accession>
<reference evidence="2 3" key="1">
    <citation type="journal article" date="2021" name="Int. J. Syst. Evol. Microbiol.">
        <title>Amazonocrinis nigriterrae gen. nov., sp. nov., Atlanticothrix silvestris gen. nov., sp. nov. and Dendronalium phyllosphericum gen. nov., sp. nov., nostocacean cyanobacteria from Brazilian environments.</title>
        <authorList>
            <person name="Alvarenga D.O."/>
            <person name="Andreote A.P.D."/>
            <person name="Branco L.H.Z."/>
            <person name="Delbaje E."/>
            <person name="Cruz R.B."/>
            <person name="Varani A.M."/>
            <person name="Fiore M.F."/>
        </authorList>
    </citation>
    <scope>NUCLEOTIDE SEQUENCE [LARGE SCALE GENOMIC DNA]</scope>
    <source>
        <strain evidence="2 3">CENA369</strain>
    </source>
</reference>
<dbReference type="Proteomes" id="UP000662314">
    <property type="component" value="Unassembled WGS sequence"/>
</dbReference>